<dbReference type="EMBL" id="JACHEA010000001">
    <property type="protein sequence ID" value="MBB5338397.1"/>
    <property type="molecule type" value="Genomic_DNA"/>
</dbReference>
<evidence type="ECO:0000313" key="2">
    <source>
        <dbReference type="Proteomes" id="UP000569005"/>
    </source>
</evidence>
<dbReference type="Proteomes" id="UP000569005">
    <property type="component" value="Unassembled WGS sequence"/>
</dbReference>
<comment type="caution">
    <text evidence="1">The sequence shown here is derived from an EMBL/GenBank/DDBJ whole genome shotgun (WGS) entry which is preliminary data.</text>
</comment>
<reference evidence="1" key="1">
    <citation type="submission" date="2020-08" db="EMBL/GenBank/DDBJ databases">
        <title>Genomic Encyclopedia of Type Strains, Phase IV (KMG-V): Genome sequencing to study the core and pangenomes of soil and plant-associated prokaryotes.</title>
        <authorList>
            <person name="Whitman W."/>
        </authorList>
    </citation>
    <scope>NUCLEOTIDE SEQUENCE</scope>
    <source>
        <strain evidence="1">M8UP15</strain>
    </source>
</reference>
<organism evidence="1 2">
    <name type="scientific">Tunturiibacter gelidiferens</name>
    <dbReference type="NCBI Taxonomy" id="3069689"/>
    <lineage>
        <taxon>Bacteria</taxon>
        <taxon>Pseudomonadati</taxon>
        <taxon>Acidobacteriota</taxon>
        <taxon>Terriglobia</taxon>
        <taxon>Terriglobales</taxon>
        <taxon>Acidobacteriaceae</taxon>
        <taxon>Tunturiibacter</taxon>
    </lineage>
</organism>
<sequence>MPAGRPQKIDSFTLYELARHFYGELKTLQDGLGWRIFLDRQKHEQLIREVEETSQLTAEALSRLERLLDLDIQRGFIPVSERSRFLDDMKKNIEFERRLRGLTGASGLSQKYSRIPGDPKIIDKLLNAKRPDQVRKICADAFAIYPEEAMPGEIVEVRRPNWPISQFSRLPDCLSQYASEFIDAKNDPRFPKSGRPTSRQKQMWFLSRALAGAVHGLSTRTSINLIGSVRPDEISVLTKISKRTRKPKESQR</sequence>
<evidence type="ECO:0000313" key="1">
    <source>
        <dbReference type="EMBL" id="MBB5338397.1"/>
    </source>
</evidence>
<proteinExistence type="predicted"/>
<name>A0ACC5NV03_9BACT</name>
<keyword evidence="2" id="KW-1185">Reference proteome</keyword>
<gene>
    <name evidence="1" type="ORF">HDF13_000730</name>
</gene>
<protein>
    <submittedName>
        <fullName evidence="1">Uncharacterized protein</fullName>
    </submittedName>
</protein>
<accession>A0ACC5NV03</accession>